<evidence type="ECO:0000256" key="2">
    <source>
        <dbReference type="ARBA" id="ARBA00022741"/>
    </source>
</evidence>
<keyword evidence="6" id="KW-1185">Reference proteome</keyword>
<evidence type="ECO:0000313" key="6">
    <source>
        <dbReference type="Proteomes" id="UP000832011"/>
    </source>
</evidence>
<organism evidence="5 6">
    <name type="scientific">Vitreoscilla massiliensis</name>
    <dbReference type="NCBI Taxonomy" id="1689272"/>
    <lineage>
        <taxon>Bacteria</taxon>
        <taxon>Pseudomonadati</taxon>
        <taxon>Pseudomonadota</taxon>
        <taxon>Betaproteobacteria</taxon>
        <taxon>Neisseriales</taxon>
        <taxon>Neisseriaceae</taxon>
        <taxon>Vitreoscilla</taxon>
    </lineage>
</organism>
<evidence type="ECO:0000256" key="4">
    <source>
        <dbReference type="ARBA" id="ARBA00023134"/>
    </source>
</evidence>
<dbReference type="Gene3D" id="3.40.50.300">
    <property type="entry name" value="P-loop containing nucleotide triphosphate hydrolases"/>
    <property type="match status" value="1"/>
</dbReference>
<reference evidence="5 6" key="1">
    <citation type="journal article" date="2022" name="Res Sq">
        <title>Evolution of multicellular longitudinally dividing oral cavity symbionts (Neisseriaceae).</title>
        <authorList>
            <person name="Nyongesa S."/>
            <person name="Weber P."/>
            <person name="Bernet E."/>
            <person name="Pullido F."/>
            <person name="Nieckarz M."/>
            <person name="Delaby M."/>
            <person name="Nieves C."/>
            <person name="Viehboeck T."/>
            <person name="Krause N."/>
            <person name="Rivera-Millot A."/>
            <person name="Nakamura A."/>
            <person name="Vischer N."/>
            <person name="VanNieuwenhze M."/>
            <person name="Brun Y."/>
            <person name="Cava F."/>
            <person name="Bulgheresi S."/>
            <person name="Veyrier F."/>
        </authorList>
    </citation>
    <scope>NUCLEOTIDE SEQUENCE [LARGE SCALE GENOMIC DNA]</scope>
    <source>
        <strain evidence="5 6">SN4</strain>
    </source>
</reference>
<dbReference type="InterPro" id="IPR052705">
    <property type="entry name" value="Gliding_Motility_GTPase"/>
</dbReference>
<dbReference type="PRINTS" id="PR00449">
    <property type="entry name" value="RASTRNSFRMNG"/>
</dbReference>
<dbReference type="Proteomes" id="UP000832011">
    <property type="component" value="Chromosome"/>
</dbReference>
<dbReference type="InterPro" id="IPR004130">
    <property type="entry name" value="Gpn"/>
</dbReference>
<keyword evidence="2" id="KW-0547">Nucleotide-binding</keyword>
<dbReference type="InterPro" id="IPR027417">
    <property type="entry name" value="P-loop_NTPase"/>
</dbReference>
<comment type="similarity">
    <text evidence="1">Belongs to the GPN-loop GTPase family.</text>
</comment>
<dbReference type="CDD" id="cd00882">
    <property type="entry name" value="Ras_like_GTPase"/>
    <property type="match status" value="1"/>
</dbReference>
<proteinExistence type="inferred from homology"/>
<accession>A0ABY4E5E7</accession>
<evidence type="ECO:0000256" key="1">
    <source>
        <dbReference type="ARBA" id="ARBA00005290"/>
    </source>
</evidence>
<keyword evidence="4" id="KW-0342">GTP-binding</keyword>
<dbReference type="PANTHER" id="PTHR42708">
    <property type="entry name" value="ATP/GTP-BINDING PROTEIN-RELATED"/>
    <property type="match status" value="1"/>
</dbReference>
<sequence>MFDHKIIITGPVGVGKSTAIRTYSTSAVVDTDVRASDETRQIKSDTTVAMDYGTIVLDAETKVHLYGTPGQERFDFMWEILRSGSRGLIILVNALAADPAQELRFYLHAFADIINKVPVVIGVNQAPKDEQTRAMVATLQQVVQEMGAEAEVLIVDVRKRKDVNKLVKRILFSDKLFAV</sequence>
<evidence type="ECO:0000313" key="5">
    <source>
        <dbReference type="EMBL" id="UOO90986.1"/>
    </source>
</evidence>
<protein>
    <submittedName>
        <fullName evidence="5">ATP/GTP-binding protein</fullName>
    </submittedName>
</protein>
<gene>
    <name evidence="5" type="ORF">LVJ82_08490</name>
</gene>
<dbReference type="SUPFAM" id="SSF52540">
    <property type="entry name" value="P-loop containing nucleoside triphosphate hydrolases"/>
    <property type="match status" value="1"/>
</dbReference>
<evidence type="ECO:0000256" key="3">
    <source>
        <dbReference type="ARBA" id="ARBA00022801"/>
    </source>
</evidence>
<name>A0ABY4E5E7_9NEIS</name>
<dbReference type="RefSeq" id="WP_058305241.1">
    <property type="nucleotide sequence ID" value="NZ_CABKVG010000006.1"/>
</dbReference>
<keyword evidence="3" id="KW-0378">Hydrolase</keyword>
<dbReference type="EMBL" id="CP091511">
    <property type="protein sequence ID" value="UOO90986.1"/>
    <property type="molecule type" value="Genomic_DNA"/>
</dbReference>
<dbReference type="PANTHER" id="PTHR42708:SF1">
    <property type="entry name" value="GLIDING MOTILITY PROTEIN MGLA"/>
    <property type="match status" value="1"/>
</dbReference>
<dbReference type="Pfam" id="PF03029">
    <property type="entry name" value="ATP_bind_1"/>
    <property type="match status" value="1"/>
</dbReference>